<accession>A0A445AB46</accession>
<dbReference type="AlphaFoldDB" id="A0A445AB46"/>
<protein>
    <submittedName>
        <fullName evidence="1">Uncharacterized protein</fullName>
    </submittedName>
</protein>
<name>A0A445AB46_ARAHY</name>
<sequence length="62" mass="6776">MARIARSSAPRLLYTFFSSSVPPASPSPSPSPASSLLAGAFHLRHFSHDLNFGIIMLQCKFR</sequence>
<keyword evidence="2" id="KW-1185">Reference proteome</keyword>
<evidence type="ECO:0000313" key="1">
    <source>
        <dbReference type="EMBL" id="RYR23693.1"/>
    </source>
</evidence>
<reference evidence="1 2" key="1">
    <citation type="submission" date="2019-01" db="EMBL/GenBank/DDBJ databases">
        <title>Sequencing of cultivated peanut Arachis hypogaea provides insights into genome evolution and oil improvement.</title>
        <authorList>
            <person name="Chen X."/>
        </authorList>
    </citation>
    <scope>NUCLEOTIDE SEQUENCE [LARGE SCALE GENOMIC DNA]</scope>
    <source>
        <strain evidence="2">cv. Fuhuasheng</strain>
        <tissue evidence="1">Leaves</tissue>
    </source>
</reference>
<proteinExistence type="predicted"/>
<comment type="caution">
    <text evidence="1">The sequence shown here is derived from an EMBL/GenBank/DDBJ whole genome shotgun (WGS) entry which is preliminary data.</text>
</comment>
<dbReference type="Proteomes" id="UP000289738">
    <property type="component" value="Chromosome B02"/>
</dbReference>
<evidence type="ECO:0000313" key="2">
    <source>
        <dbReference type="Proteomes" id="UP000289738"/>
    </source>
</evidence>
<gene>
    <name evidence="1" type="ORF">Ahy_B02g057176</name>
</gene>
<dbReference type="EMBL" id="SDMP01000012">
    <property type="protein sequence ID" value="RYR23693.1"/>
    <property type="molecule type" value="Genomic_DNA"/>
</dbReference>
<organism evidence="1 2">
    <name type="scientific">Arachis hypogaea</name>
    <name type="common">Peanut</name>
    <dbReference type="NCBI Taxonomy" id="3818"/>
    <lineage>
        <taxon>Eukaryota</taxon>
        <taxon>Viridiplantae</taxon>
        <taxon>Streptophyta</taxon>
        <taxon>Embryophyta</taxon>
        <taxon>Tracheophyta</taxon>
        <taxon>Spermatophyta</taxon>
        <taxon>Magnoliopsida</taxon>
        <taxon>eudicotyledons</taxon>
        <taxon>Gunneridae</taxon>
        <taxon>Pentapetalae</taxon>
        <taxon>rosids</taxon>
        <taxon>fabids</taxon>
        <taxon>Fabales</taxon>
        <taxon>Fabaceae</taxon>
        <taxon>Papilionoideae</taxon>
        <taxon>50 kb inversion clade</taxon>
        <taxon>dalbergioids sensu lato</taxon>
        <taxon>Dalbergieae</taxon>
        <taxon>Pterocarpus clade</taxon>
        <taxon>Arachis</taxon>
    </lineage>
</organism>